<protein>
    <recommendedName>
        <fullName evidence="4">BTB domain-containing protein</fullName>
    </recommendedName>
</protein>
<feature type="compositionally biased region" description="Basic and acidic residues" evidence="1">
    <location>
        <begin position="332"/>
        <end position="344"/>
    </location>
</feature>
<dbReference type="AlphaFoldDB" id="A0A0G2E4M8"/>
<evidence type="ECO:0000313" key="2">
    <source>
        <dbReference type="EMBL" id="KKY17679.1"/>
    </source>
</evidence>
<proteinExistence type="predicted"/>
<comment type="caution">
    <text evidence="2">The sequence shown here is derived from an EMBL/GenBank/DDBJ whole genome shotgun (WGS) entry which is preliminary data.</text>
</comment>
<accession>A0A0G2E4M8</accession>
<dbReference type="Proteomes" id="UP000053317">
    <property type="component" value="Unassembled WGS sequence"/>
</dbReference>
<evidence type="ECO:0000313" key="3">
    <source>
        <dbReference type="Proteomes" id="UP000053317"/>
    </source>
</evidence>
<name>A0A0G2E4M8_PHACM</name>
<organism evidence="2 3">
    <name type="scientific">Phaeomoniella chlamydospora</name>
    <name type="common">Phaeoacremonium chlamydosporum</name>
    <dbReference type="NCBI Taxonomy" id="158046"/>
    <lineage>
        <taxon>Eukaryota</taxon>
        <taxon>Fungi</taxon>
        <taxon>Dikarya</taxon>
        <taxon>Ascomycota</taxon>
        <taxon>Pezizomycotina</taxon>
        <taxon>Eurotiomycetes</taxon>
        <taxon>Chaetothyriomycetidae</taxon>
        <taxon>Phaeomoniellales</taxon>
        <taxon>Phaeomoniellaceae</taxon>
        <taxon>Phaeomoniella</taxon>
    </lineage>
</organism>
<feature type="compositionally biased region" description="Basic residues" evidence="1">
    <location>
        <begin position="317"/>
        <end position="327"/>
    </location>
</feature>
<evidence type="ECO:0000256" key="1">
    <source>
        <dbReference type="SAM" id="MobiDB-lite"/>
    </source>
</evidence>
<feature type="region of interest" description="Disordered" evidence="1">
    <location>
        <begin position="309"/>
        <end position="358"/>
    </location>
</feature>
<feature type="compositionally biased region" description="Polar residues" evidence="1">
    <location>
        <begin position="506"/>
        <end position="516"/>
    </location>
</feature>
<feature type="region of interest" description="Disordered" evidence="1">
    <location>
        <begin position="499"/>
        <end position="542"/>
    </location>
</feature>
<feature type="region of interest" description="Disordered" evidence="1">
    <location>
        <begin position="158"/>
        <end position="232"/>
    </location>
</feature>
<sequence>MALRLLEPVHRPMPGNVFIVINWDDSTPGPSMSSLSGTVKPWIGVICSKDMLDGRMQQNTPSTADVRDLFSLDDDPCKGIPHNQRLWAVFLPYKGIYRWVRKHQLRRLDPENPPPLTELSQDEKETFNAAFTMVTTSIPPDKSERLNFWRAIITGVNRTDEERSGETGGSSRNKSSSKEERPALCLNPLDSPEEQHREEMAEAARKIEQQRLRDMKNRRKRNKGKRRRLSSLEVFGTRKASTHADYDSGSYYKARGVNSVPQEFEDVDMDDDFASDMSTSQDSGDESHAEEIRRNIEISMQNEILEDAIHDGSERRGSRHTTKKGKRVLPSTRDEDSHFEDHEPPTTAEQDFTVYPSPPRTPFVLSSLPQPLLPSCSTSGYRQDSPSTSKIKIYIGPSNRIFHLSSFEIDKCPLLESYVRTRRSLDRDHGQEKYIMDPNFMDVDPDVFSHVVEFLRVGDYSPRIELGSEREGLGAVNLDSEPSSRGQATDTVATASVTIPLPPFNRDSNANTNTHLPSPPDPSSSNLPQRTQPQDPPIRSNSSTLLLRSTHLYKLADRLALPALKSLILQKVSAQFPREEGYSARAVLEAASILYESQTSILDGEVIVNSEVQSDRSGYIEHDSFSSNNFPSIPHDPPSPSSSSVLPLINPPHPTTLKTYLTTLLSTAFEVYWQKLGPKFNETMKSLPTLYADILRFKLGEIERTKERYQRVSSEVTVGRSEDWRRKERNKLGDRENIF</sequence>
<dbReference type="EMBL" id="LCWF01000137">
    <property type="protein sequence ID" value="KKY17679.1"/>
    <property type="molecule type" value="Genomic_DNA"/>
</dbReference>
<feature type="compositionally biased region" description="Basic residues" evidence="1">
    <location>
        <begin position="216"/>
        <end position="229"/>
    </location>
</feature>
<feature type="compositionally biased region" description="Basic and acidic residues" evidence="1">
    <location>
        <begin position="193"/>
        <end position="215"/>
    </location>
</feature>
<evidence type="ECO:0008006" key="4">
    <source>
        <dbReference type="Google" id="ProtNLM"/>
    </source>
</evidence>
<gene>
    <name evidence="2" type="ORF">UCRPC4_g05312</name>
</gene>
<feature type="region of interest" description="Disordered" evidence="1">
    <location>
        <begin position="626"/>
        <end position="648"/>
    </location>
</feature>
<reference evidence="2 3" key="1">
    <citation type="submission" date="2015-05" db="EMBL/GenBank/DDBJ databases">
        <title>Distinctive expansion of gene families associated with plant cell wall degradation and secondary metabolism in the genomes of grapevine trunk pathogens.</title>
        <authorList>
            <person name="Lawrence D.P."/>
            <person name="Travadon R."/>
            <person name="Rolshausen P.E."/>
            <person name="Baumgartner K."/>
        </authorList>
    </citation>
    <scope>NUCLEOTIDE SEQUENCE [LARGE SCALE GENOMIC DNA]</scope>
    <source>
        <strain evidence="2">UCRPC4</strain>
    </source>
</reference>
<dbReference type="OrthoDB" id="5315417at2759"/>
<reference evidence="2 3" key="2">
    <citation type="submission" date="2015-05" db="EMBL/GenBank/DDBJ databases">
        <authorList>
            <person name="Morales-Cruz A."/>
            <person name="Amrine K.C."/>
            <person name="Cantu D."/>
        </authorList>
    </citation>
    <scope>NUCLEOTIDE SEQUENCE [LARGE SCALE GENOMIC DNA]</scope>
    <source>
        <strain evidence="2">UCRPC4</strain>
    </source>
</reference>
<keyword evidence="3" id="KW-1185">Reference proteome</keyword>